<evidence type="ECO:0000313" key="4">
    <source>
        <dbReference type="Proteomes" id="UP000078555"/>
    </source>
</evidence>
<keyword evidence="4" id="KW-1185">Reference proteome</keyword>
<name>A0A1A8YZ28_PLAOA</name>
<protein>
    <submittedName>
        <fullName evidence="2">Uncharacterized protein</fullName>
    </submittedName>
</protein>
<reference evidence="2" key="2">
    <citation type="submission" date="2016-05" db="EMBL/GenBank/DDBJ databases">
        <authorList>
            <person name="Lavstsen T."/>
            <person name="Jespersen J.S."/>
        </authorList>
    </citation>
    <scope>NUCLEOTIDE SEQUENCE [LARGE SCALE GENOMIC DNA]</scope>
</reference>
<gene>
    <name evidence="1" type="ORF">POVWA1_032990</name>
    <name evidence="2" type="ORF">POVWA2_032610</name>
</gene>
<proteinExistence type="predicted"/>
<evidence type="ECO:0000313" key="1">
    <source>
        <dbReference type="EMBL" id="SBT36551.1"/>
    </source>
</evidence>
<dbReference type="Proteomes" id="UP000078550">
    <property type="component" value="Unassembled WGS sequence"/>
</dbReference>
<dbReference type="EMBL" id="FLRD01000097">
    <property type="protein sequence ID" value="SBT36551.1"/>
    <property type="molecule type" value="Genomic_DNA"/>
</dbReference>
<evidence type="ECO:0000313" key="2">
    <source>
        <dbReference type="EMBL" id="SBT36962.1"/>
    </source>
</evidence>
<dbReference type="EMBL" id="FLRE01000127">
    <property type="protein sequence ID" value="SBT36962.1"/>
    <property type="molecule type" value="Genomic_DNA"/>
</dbReference>
<dbReference type="Proteomes" id="UP000078555">
    <property type="component" value="Unassembled WGS sequence"/>
</dbReference>
<evidence type="ECO:0000313" key="3">
    <source>
        <dbReference type="Proteomes" id="UP000078550"/>
    </source>
</evidence>
<reference evidence="3 4" key="1">
    <citation type="submission" date="2016-05" db="EMBL/GenBank/DDBJ databases">
        <authorList>
            <person name="Naeem Raeece"/>
        </authorList>
    </citation>
    <scope>NUCLEOTIDE SEQUENCE [LARGE SCALE GENOMIC DNA]</scope>
</reference>
<sequence length="85" mass="9708">MLLHSHVVRFNFQPFSSLRTTTSSFQRALSAPFCGCTLLPYTASALLGVKLRCGYKRICALKRAQKIYYANLAQSEKYMKRELIV</sequence>
<organism evidence="2 3">
    <name type="scientific">Plasmodium ovale wallikeri</name>
    <dbReference type="NCBI Taxonomy" id="864142"/>
    <lineage>
        <taxon>Eukaryota</taxon>
        <taxon>Sar</taxon>
        <taxon>Alveolata</taxon>
        <taxon>Apicomplexa</taxon>
        <taxon>Aconoidasida</taxon>
        <taxon>Haemosporida</taxon>
        <taxon>Plasmodiidae</taxon>
        <taxon>Plasmodium</taxon>
        <taxon>Plasmodium (Plasmodium)</taxon>
    </lineage>
</organism>
<accession>A0A1A8YZ28</accession>
<dbReference type="AlphaFoldDB" id="A0A1A8YZ28"/>